<name>A0A3A8QZL5_9BACT</name>
<dbReference type="FunFam" id="3.20.20.100:FF:000004">
    <property type="entry name" value="Oxidoreductase, aldo/keto reductase"/>
    <property type="match status" value="1"/>
</dbReference>
<dbReference type="InterPro" id="IPR050523">
    <property type="entry name" value="AKR_Detox_Biosynth"/>
</dbReference>
<dbReference type="GO" id="GO:0016491">
    <property type="term" value="F:oxidoreductase activity"/>
    <property type="evidence" value="ECO:0007669"/>
    <property type="project" value="UniProtKB-KW"/>
</dbReference>
<dbReference type="PRINTS" id="PR00069">
    <property type="entry name" value="ALDKETRDTASE"/>
</dbReference>
<dbReference type="InterPro" id="IPR036812">
    <property type="entry name" value="NAD(P)_OxRdtase_dom_sf"/>
</dbReference>
<dbReference type="RefSeq" id="WP_120547554.1">
    <property type="nucleotide sequence ID" value="NZ_RAWM01000012.1"/>
</dbReference>
<comment type="caution">
    <text evidence="3">The sequence shown here is derived from an EMBL/GenBank/DDBJ whole genome shotgun (WGS) entry which is preliminary data.</text>
</comment>
<dbReference type="Gene3D" id="3.20.20.100">
    <property type="entry name" value="NADP-dependent oxidoreductase domain"/>
    <property type="match status" value="1"/>
</dbReference>
<dbReference type="OrthoDB" id="5328358at2"/>
<dbReference type="CDD" id="cd19079">
    <property type="entry name" value="AKR_EcYajO-like"/>
    <property type="match status" value="1"/>
</dbReference>
<dbReference type="InterPro" id="IPR020471">
    <property type="entry name" value="AKR"/>
</dbReference>
<reference evidence="4" key="1">
    <citation type="submission" date="2018-09" db="EMBL/GenBank/DDBJ databases">
        <authorList>
            <person name="Livingstone P.G."/>
            <person name="Whitworth D.E."/>
        </authorList>
    </citation>
    <scope>NUCLEOTIDE SEQUENCE [LARGE SCALE GENOMIC DNA]</scope>
    <source>
        <strain evidence="4">AB047A</strain>
    </source>
</reference>
<dbReference type="PANTHER" id="PTHR43364:SF4">
    <property type="entry name" value="NAD(P)-LINKED OXIDOREDUCTASE SUPERFAMILY PROTEIN"/>
    <property type="match status" value="1"/>
</dbReference>
<gene>
    <name evidence="3" type="ORF">D7X96_07130</name>
</gene>
<organism evidence="3 4">
    <name type="scientific">Corallococcus interemptor</name>
    <dbReference type="NCBI Taxonomy" id="2316720"/>
    <lineage>
        <taxon>Bacteria</taxon>
        <taxon>Pseudomonadati</taxon>
        <taxon>Myxococcota</taxon>
        <taxon>Myxococcia</taxon>
        <taxon>Myxococcales</taxon>
        <taxon>Cystobacterineae</taxon>
        <taxon>Myxococcaceae</taxon>
        <taxon>Corallococcus</taxon>
    </lineage>
</organism>
<dbReference type="AlphaFoldDB" id="A0A3A8QZL5"/>
<dbReference type="SUPFAM" id="SSF51430">
    <property type="entry name" value="NAD(P)-linked oxidoreductase"/>
    <property type="match status" value="1"/>
</dbReference>
<accession>A0A3A8QZL5</accession>
<protein>
    <submittedName>
        <fullName evidence="3">Aldo/keto reductase</fullName>
    </submittedName>
</protein>
<dbReference type="Pfam" id="PF00248">
    <property type="entry name" value="Aldo_ket_red"/>
    <property type="match status" value="1"/>
</dbReference>
<dbReference type="InterPro" id="IPR023210">
    <property type="entry name" value="NADP_OxRdtase_dom"/>
</dbReference>
<proteinExistence type="predicted"/>
<dbReference type="EMBL" id="RAWM01000012">
    <property type="protein sequence ID" value="RKH71895.1"/>
    <property type="molecule type" value="Genomic_DNA"/>
</dbReference>
<keyword evidence="4" id="KW-1185">Reference proteome</keyword>
<sequence>MKYANLGHTGLRVSRICLGCMSYGTPKWRPWVLDEEAAQPFFRRAVELGVTFFDTANMYSDGVSEEVTGRALRKYAKMDEVVLATKVYFPMGSGQNERGLSRKAITQACEASLKRLGVDTIDLYQIHRMDPNTPIEETLSALDQLVRQGKVRYLGASSAYAWQFMRALSVSERNGWARFVSMQNHYNLVYREEEREMIPLCEAEGVGVIPWSPLARGLLAGSRKSLDDKESTTRAGSDTLSPVLYNQPGDWDVVEAVKQVAEGRKAPPAQVSLAWLLSKPAVTAPIIGATKPEHLEDAVKAVTLKLTPEEVKALEAPYKPHAVRGL</sequence>
<dbReference type="GO" id="GO:0005829">
    <property type="term" value="C:cytosol"/>
    <property type="evidence" value="ECO:0007669"/>
    <property type="project" value="TreeGrafter"/>
</dbReference>
<dbReference type="Proteomes" id="UP000282656">
    <property type="component" value="Unassembled WGS sequence"/>
</dbReference>
<evidence type="ECO:0000256" key="1">
    <source>
        <dbReference type="ARBA" id="ARBA00023002"/>
    </source>
</evidence>
<evidence type="ECO:0000313" key="3">
    <source>
        <dbReference type="EMBL" id="RKH71895.1"/>
    </source>
</evidence>
<keyword evidence="1" id="KW-0560">Oxidoreductase</keyword>
<dbReference type="PANTHER" id="PTHR43364">
    <property type="entry name" value="NADH-SPECIFIC METHYLGLYOXAL REDUCTASE-RELATED"/>
    <property type="match status" value="1"/>
</dbReference>
<feature type="domain" description="NADP-dependent oxidoreductase" evidence="2">
    <location>
        <begin position="15"/>
        <end position="316"/>
    </location>
</feature>
<evidence type="ECO:0000313" key="4">
    <source>
        <dbReference type="Proteomes" id="UP000282656"/>
    </source>
</evidence>
<evidence type="ECO:0000259" key="2">
    <source>
        <dbReference type="Pfam" id="PF00248"/>
    </source>
</evidence>